<evidence type="ECO:0000256" key="1">
    <source>
        <dbReference type="SAM" id="Phobius"/>
    </source>
</evidence>
<reference evidence="2 3" key="1">
    <citation type="submission" date="2019-05" db="EMBL/GenBank/DDBJ databases">
        <title>Another draft genome of Portunus trituberculatus and its Hox gene families provides insights of decapod evolution.</title>
        <authorList>
            <person name="Jeong J.-H."/>
            <person name="Song I."/>
            <person name="Kim S."/>
            <person name="Choi T."/>
            <person name="Kim D."/>
            <person name="Ryu S."/>
            <person name="Kim W."/>
        </authorList>
    </citation>
    <scope>NUCLEOTIDE SEQUENCE [LARGE SCALE GENOMIC DNA]</scope>
    <source>
        <tissue evidence="2">Muscle</tissue>
    </source>
</reference>
<feature type="transmembrane region" description="Helical" evidence="1">
    <location>
        <begin position="38"/>
        <end position="56"/>
    </location>
</feature>
<dbReference type="OrthoDB" id="5945460at2759"/>
<dbReference type="Proteomes" id="UP000324222">
    <property type="component" value="Unassembled WGS sequence"/>
</dbReference>
<accession>A0A5B7D193</accession>
<dbReference type="EMBL" id="VSRR010000393">
    <property type="protein sequence ID" value="MPC14971.1"/>
    <property type="molecule type" value="Genomic_DNA"/>
</dbReference>
<proteinExistence type="predicted"/>
<evidence type="ECO:0000313" key="3">
    <source>
        <dbReference type="Proteomes" id="UP000324222"/>
    </source>
</evidence>
<organism evidence="2 3">
    <name type="scientific">Portunus trituberculatus</name>
    <name type="common">Swimming crab</name>
    <name type="synonym">Neptunus trituberculatus</name>
    <dbReference type="NCBI Taxonomy" id="210409"/>
    <lineage>
        <taxon>Eukaryota</taxon>
        <taxon>Metazoa</taxon>
        <taxon>Ecdysozoa</taxon>
        <taxon>Arthropoda</taxon>
        <taxon>Crustacea</taxon>
        <taxon>Multicrustacea</taxon>
        <taxon>Malacostraca</taxon>
        <taxon>Eumalacostraca</taxon>
        <taxon>Eucarida</taxon>
        <taxon>Decapoda</taxon>
        <taxon>Pleocyemata</taxon>
        <taxon>Brachyura</taxon>
        <taxon>Eubrachyura</taxon>
        <taxon>Portunoidea</taxon>
        <taxon>Portunidae</taxon>
        <taxon>Portuninae</taxon>
        <taxon>Portunus</taxon>
    </lineage>
</organism>
<keyword evidence="1" id="KW-0472">Membrane</keyword>
<keyword evidence="1" id="KW-0812">Transmembrane</keyword>
<evidence type="ECO:0000313" key="2">
    <source>
        <dbReference type="EMBL" id="MPC14971.1"/>
    </source>
</evidence>
<gene>
    <name evidence="2" type="ORF">E2C01_007750</name>
</gene>
<dbReference type="AlphaFoldDB" id="A0A5B7D193"/>
<keyword evidence="1" id="KW-1133">Transmembrane helix</keyword>
<comment type="caution">
    <text evidence="2">The sequence shown here is derived from an EMBL/GenBank/DDBJ whole genome shotgun (WGS) entry which is preliminary data.</text>
</comment>
<name>A0A5B7D193_PORTR</name>
<protein>
    <submittedName>
        <fullName evidence="2">Uncharacterized protein</fullName>
    </submittedName>
</protein>
<sequence>MIYTSGGPFRFLWPVGRQQTREKVRRAVLLPPGSMKECLRVAVAAVAALGIIYLLYQYLAAPRAFTVVHPPVLHVLREEYSVWPPFIGRLPHSQHYIVPSPSSCLLQEWYTSECFDSRTSEDLVEIFGSLIPTWAESPHLECQESYSRFQELYEVHQRTSGPLEMPSSFAEKVRGWLGGDEMFREKVDKQIHPHIHMMLAPDHYYGSMEGLRTAAQAYYRSTGRNYFSSLVTIHDTLGLAVEYGDAVALSSLGGKGDLEVVFLCDYPSKDFFSLIYFTVQAYHDTFRQPCKSLAGAWPALGTTRNASVGRLPAIARMVSRGDCSSLRADFSTFEIFQVILLSF</sequence>
<keyword evidence="3" id="KW-1185">Reference proteome</keyword>